<keyword evidence="1" id="KW-0732">Signal</keyword>
<evidence type="ECO:0000313" key="3">
    <source>
        <dbReference type="Proteomes" id="UP000541558"/>
    </source>
</evidence>
<comment type="caution">
    <text evidence="2">The sequence shown here is derived from an EMBL/GenBank/DDBJ whole genome shotgun (WGS) entry which is preliminary data.</text>
</comment>
<accession>A0A8H5CCN2</accession>
<proteinExistence type="predicted"/>
<dbReference type="OrthoDB" id="2909458at2759"/>
<feature type="signal peptide" evidence="1">
    <location>
        <begin position="1"/>
        <end position="21"/>
    </location>
</feature>
<reference evidence="2 3" key="1">
    <citation type="journal article" date="2020" name="ISME J.">
        <title>Uncovering the hidden diversity of litter-decomposition mechanisms in mushroom-forming fungi.</title>
        <authorList>
            <person name="Floudas D."/>
            <person name="Bentzer J."/>
            <person name="Ahren D."/>
            <person name="Johansson T."/>
            <person name="Persson P."/>
            <person name="Tunlid A."/>
        </authorList>
    </citation>
    <scope>NUCLEOTIDE SEQUENCE [LARGE SCALE GENOMIC DNA]</scope>
    <source>
        <strain evidence="2 3">CBS 175.51</strain>
    </source>
</reference>
<evidence type="ECO:0000256" key="1">
    <source>
        <dbReference type="SAM" id="SignalP"/>
    </source>
</evidence>
<dbReference type="AlphaFoldDB" id="A0A8H5CCN2"/>
<name>A0A8H5CCN2_9AGAR</name>
<evidence type="ECO:0000313" key="2">
    <source>
        <dbReference type="EMBL" id="KAF5339319.1"/>
    </source>
</evidence>
<keyword evidence="3" id="KW-1185">Reference proteome</keyword>
<evidence type="ECO:0008006" key="4">
    <source>
        <dbReference type="Google" id="ProtNLM"/>
    </source>
</evidence>
<dbReference type="Proteomes" id="UP000541558">
    <property type="component" value="Unassembled WGS sequence"/>
</dbReference>
<gene>
    <name evidence="2" type="ORF">D9611_009796</name>
</gene>
<organism evidence="2 3">
    <name type="scientific">Ephemerocybe angulata</name>
    <dbReference type="NCBI Taxonomy" id="980116"/>
    <lineage>
        <taxon>Eukaryota</taxon>
        <taxon>Fungi</taxon>
        <taxon>Dikarya</taxon>
        <taxon>Basidiomycota</taxon>
        <taxon>Agaricomycotina</taxon>
        <taxon>Agaricomycetes</taxon>
        <taxon>Agaricomycetidae</taxon>
        <taxon>Agaricales</taxon>
        <taxon>Agaricineae</taxon>
        <taxon>Psathyrellaceae</taxon>
        <taxon>Ephemerocybe</taxon>
    </lineage>
</organism>
<dbReference type="EMBL" id="JAACJK010000008">
    <property type="protein sequence ID" value="KAF5339319.1"/>
    <property type="molecule type" value="Genomic_DNA"/>
</dbReference>
<sequence>MPRIIHLLAQLLALSVAVVYAQTYIVRNNCPRPIDLFIGEASEGTLNRGQRVVKTGLGPDAGFFYTTTNGGKTSSGQLVATRAGFYFEPNYWYYYLVRDQDQPINTGISVKPNHPASNGFCTVAACEQSGCDTAFTSPPVFHSPVPPPANGPAPNPPLYQCKEPRTNFTITFCPSGRWPKKL</sequence>
<protein>
    <recommendedName>
        <fullName evidence="4">Osmotin, thaumatin-like protein</fullName>
    </recommendedName>
</protein>
<feature type="chain" id="PRO_5034334953" description="Osmotin, thaumatin-like protein" evidence="1">
    <location>
        <begin position="22"/>
        <end position="182"/>
    </location>
</feature>